<dbReference type="SMART" id="SM00448">
    <property type="entry name" value="REC"/>
    <property type="match status" value="1"/>
</dbReference>
<protein>
    <submittedName>
        <fullName evidence="5">Transcriptional regulatory protein, ABC phosphate transporter</fullName>
        <ecNumber evidence="5">3.6.3.27</ecNumber>
    </submittedName>
</protein>
<dbReference type="PANTHER" id="PTHR48111">
    <property type="entry name" value="REGULATOR OF RPOS"/>
    <property type="match status" value="1"/>
</dbReference>
<dbReference type="InterPro" id="IPR027417">
    <property type="entry name" value="P-loop_NTPase"/>
</dbReference>
<dbReference type="Proteomes" id="UP000001225">
    <property type="component" value="Chromosome"/>
</dbReference>
<keyword evidence="6" id="KW-1185">Reference proteome</keyword>
<dbReference type="eggNOG" id="COG0745">
    <property type="taxonomic scope" value="Bacteria"/>
</dbReference>
<dbReference type="InterPro" id="IPR001789">
    <property type="entry name" value="Sig_transdc_resp-reg_receiver"/>
</dbReference>
<proteinExistence type="predicted"/>
<evidence type="ECO:0000313" key="6">
    <source>
        <dbReference type="Proteomes" id="UP000001225"/>
    </source>
</evidence>
<feature type="domain" description="Response regulatory" evidence="3">
    <location>
        <begin position="4"/>
        <end position="119"/>
    </location>
</feature>
<evidence type="ECO:0000313" key="5">
    <source>
        <dbReference type="EMBL" id="CAP41098.1"/>
    </source>
</evidence>
<dbReference type="GO" id="GO:0005524">
    <property type="term" value="F:ATP binding"/>
    <property type="evidence" value="ECO:0007669"/>
    <property type="project" value="InterPro"/>
</dbReference>
<dbReference type="KEGG" id="bpt:Bpet0766"/>
<evidence type="ECO:0000256" key="2">
    <source>
        <dbReference type="PROSITE-ProRule" id="PRU00169"/>
    </source>
</evidence>
<dbReference type="GO" id="GO:0016887">
    <property type="term" value="F:ATP hydrolysis activity"/>
    <property type="evidence" value="ECO:0007669"/>
    <property type="project" value="InterPro"/>
</dbReference>
<feature type="modified residue" description="4-aspartylphosphate" evidence="2">
    <location>
        <position position="53"/>
    </location>
</feature>
<gene>
    <name evidence="5" type="ordered locus">Bpet0766</name>
</gene>
<evidence type="ECO:0000259" key="4">
    <source>
        <dbReference type="PROSITE" id="PS50893"/>
    </source>
</evidence>
<keyword evidence="1" id="KW-0238">DNA-binding</keyword>
<keyword evidence="5" id="KW-0378">Hydrolase</keyword>
<dbReference type="STRING" id="94624.Bpet0766"/>
<dbReference type="EC" id="3.6.3.27" evidence="5"/>
<reference evidence="5 6" key="1">
    <citation type="journal article" date="2008" name="BMC Genomics">
        <title>The missing link: Bordetella petrii is endowed with both the metabolic versatility of environmental bacteria and virulence traits of pathogenic Bordetellae.</title>
        <authorList>
            <person name="Gross R."/>
            <person name="Guzman C.A."/>
            <person name="Sebaihia M."/>
            <person name="Martins Dos Santos V.A."/>
            <person name="Pieper D.H."/>
            <person name="Koebnik R."/>
            <person name="Lechner M."/>
            <person name="Bartels D."/>
            <person name="Buhrmester J."/>
            <person name="Choudhuri J.V."/>
            <person name="Ebensen T."/>
            <person name="Gaigalat L."/>
            <person name="Herrmann S."/>
            <person name="Khachane A.N."/>
            <person name="Larisch C."/>
            <person name="Link S."/>
            <person name="Linke B."/>
            <person name="Meyer F."/>
            <person name="Mormann S."/>
            <person name="Nakunst D."/>
            <person name="Rueckert C."/>
            <person name="Schneiker-Bekel S."/>
            <person name="Schulze K."/>
            <person name="Vorhoelter F.J."/>
            <person name="Yevsa T."/>
            <person name="Engle J.T."/>
            <person name="Goldman W.E."/>
            <person name="Puehler A."/>
            <person name="Goebel U.B."/>
            <person name="Goesmann A."/>
            <person name="Bloecker H."/>
            <person name="Kaiser O."/>
            <person name="Martinez-Arias R."/>
        </authorList>
    </citation>
    <scope>NUCLEOTIDE SEQUENCE [LARGE SCALE GENOMIC DNA]</scope>
    <source>
        <strain evidence="6">ATCC BAA-461 / DSM 12804 / CCUG 43448 / CIP 107267 / Se-1111R</strain>
    </source>
</reference>
<dbReference type="GO" id="GO:0000976">
    <property type="term" value="F:transcription cis-regulatory region binding"/>
    <property type="evidence" value="ECO:0007669"/>
    <property type="project" value="TreeGrafter"/>
</dbReference>
<dbReference type="Gene3D" id="3.40.50.300">
    <property type="entry name" value="P-loop containing nucleotide triphosphate hydrolases"/>
    <property type="match status" value="1"/>
</dbReference>
<dbReference type="InterPro" id="IPR011006">
    <property type="entry name" value="CheY-like_superfamily"/>
</dbReference>
<dbReference type="PROSITE" id="PS50110">
    <property type="entry name" value="RESPONSE_REGULATORY"/>
    <property type="match status" value="1"/>
</dbReference>
<name>A9I5G5_BORPD</name>
<dbReference type="GO" id="GO:0005829">
    <property type="term" value="C:cytosol"/>
    <property type="evidence" value="ECO:0007669"/>
    <property type="project" value="TreeGrafter"/>
</dbReference>
<dbReference type="Pfam" id="PF00072">
    <property type="entry name" value="Response_reg"/>
    <property type="match status" value="1"/>
</dbReference>
<dbReference type="eggNOG" id="COG0444">
    <property type="taxonomic scope" value="Bacteria"/>
</dbReference>
<dbReference type="SUPFAM" id="SSF52540">
    <property type="entry name" value="P-loop containing nucleoside triphosphate hydrolases"/>
    <property type="match status" value="1"/>
</dbReference>
<dbReference type="EMBL" id="AM902716">
    <property type="protein sequence ID" value="CAP41098.1"/>
    <property type="molecule type" value="Genomic_DNA"/>
</dbReference>
<dbReference type="PANTHER" id="PTHR48111:SF76">
    <property type="entry name" value="TWO-COMPONENT RESPONSE REGULATOR"/>
    <property type="match status" value="1"/>
</dbReference>
<keyword evidence="2" id="KW-0597">Phosphoprotein</keyword>
<dbReference type="InterPro" id="IPR039420">
    <property type="entry name" value="WalR-like"/>
</dbReference>
<dbReference type="Gene3D" id="6.10.250.690">
    <property type="match status" value="1"/>
</dbReference>
<evidence type="ECO:0000256" key="1">
    <source>
        <dbReference type="ARBA" id="ARBA00023125"/>
    </source>
</evidence>
<dbReference type="InterPro" id="IPR003439">
    <property type="entry name" value="ABC_transporter-like_ATP-bd"/>
</dbReference>
<dbReference type="GO" id="GO:0000156">
    <property type="term" value="F:phosphorelay response regulator activity"/>
    <property type="evidence" value="ECO:0007669"/>
    <property type="project" value="TreeGrafter"/>
</dbReference>
<accession>A9I5G5</accession>
<dbReference type="SUPFAM" id="SSF52172">
    <property type="entry name" value="CheY-like"/>
    <property type="match status" value="1"/>
</dbReference>
<dbReference type="GO" id="GO:0032993">
    <property type="term" value="C:protein-DNA complex"/>
    <property type="evidence" value="ECO:0007669"/>
    <property type="project" value="TreeGrafter"/>
</dbReference>
<sequence>MMWQCLIIEDDKDNARYLANGLVELGHAVKVCPDGVSGLDHAMKEHWDIIVLDRILPNNVDGLSILSTLRALGKTTPVLVLSALSAVDDRVDGLRAGGDDYLVKPFSFSELVARMDALVRRTRPRPEIKELRVADLVVNMATQKVTRAGRPITLQPQEFRLGSPCTHTASIRQAFSTTLLSSASDDILVADEAVSALDVSVQAQVLALLDEVRVRTGIAVLFITHDLRVAAQVCDSIMVMQHGRMVERGSAAQVLTTPKDSYTRALIHAAPGRDWDFRHFRPMPATAIQATAGT</sequence>
<dbReference type="Gene3D" id="3.40.50.2300">
    <property type="match status" value="1"/>
</dbReference>
<dbReference type="GO" id="GO:0006355">
    <property type="term" value="P:regulation of DNA-templated transcription"/>
    <property type="evidence" value="ECO:0007669"/>
    <property type="project" value="TreeGrafter"/>
</dbReference>
<organism evidence="5 6">
    <name type="scientific">Bordetella petrii (strain ATCC BAA-461 / DSM 12804 / CCUG 43448 / CIP 107267 / Se-1111R)</name>
    <dbReference type="NCBI Taxonomy" id="340100"/>
    <lineage>
        <taxon>Bacteria</taxon>
        <taxon>Pseudomonadati</taxon>
        <taxon>Pseudomonadota</taxon>
        <taxon>Betaproteobacteria</taxon>
        <taxon>Burkholderiales</taxon>
        <taxon>Alcaligenaceae</taxon>
        <taxon>Bordetella</taxon>
    </lineage>
</organism>
<dbReference type="PROSITE" id="PS50893">
    <property type="entry name" value="ABC_TRANSPORTER_2"/>
    <property type="match status" value="1"/>
</dbReference>
<dbReference type="AlphaFoldDB" id="A9I5G5"/>
<evidence type="ECO:0000259" key="3">
    <source>
        <dbReference type="PROSITE" id="PS50110"/>
    </source>
</evidence>
<feature type="domain" description="ABC transporter" evidence="4">
    <location>
        <begin position="37"/>
        <end position="267"/>
    </location>
</feature>